<dbReference type="Pfam" id="PF01757">
    <property type="entry name" value="Acyl_transf_3"/>
    <property type="match status" value="1"/>
</dbReference>
<reference evidence="3 4" key="1">
    <citation type="submission" date="2017-10" db="EMBL/GenBank/DDBJ databases">
        <title>Resolving the taxonomy of Roseburia spp., Eubacterium rectale and Agathobacter spp. through phylogenomic analysis.</title>
        <authorList>
            <person name="Sheridan P.O."/>
            <person name="Walker A.W."/>
            <person name="Duncan S.H."/>
            <person name="Scott K.P."/>
            <person name="Toole P.W.O."/>
            <person name="Luis P."/>
            <person name="Flint H.J."/>
        </authorList>
    </citation>
    <scope>NUCLEOTIDE SEQUENCE [LARGE SCALE GENOMIC DNA]</scope>
    <source>
        <strain evidence="3 4">JK626</strain>
    </source>
</reference>
<evidence type="ECO:0000313" key="4">
    <source>
        <dbReference type="Proteomes" id="UP000225889"/>
    </source>
</evidence>
<feature type="transmembrane region" description="Helical" evidence="1">
    <location>
        <begin position="218"/>
        <end position="240"/>
    </location>
</feature>
<organism evidence="3 4">
    <name type="scientific">Pseudobutyrivibrio ruminis</name>
    <dbReference type="NCBI Taxonomy" id="46206"/>
    <lineage>
        <taxon>Bacteria</taxon>
        <taxon>Bacillati</taxon>
        <taxon>Bacillota</taxon>
        <taxon>Clostridia</taxon>
        <taxon>Lachnospirales</taxon>
        <taxon>Lachnospiraceae</taxon>
        <taxon>Pseudobutyrivibrio</taxon>
    </lineage>
</organism>
<dbReference type="AlphaFoldDB" id="A0A2G3DUH9"/>
<feature type="domain" description="Acyltransferase 3" evidence="2">
    <location>
        <begin position="5"/>
        <end position="296"/>
    </location>
</feature>
<feature type="transmembrane region" description="Helical" evidence="1">
    <location>
        <begin position="74"/>
        <end position="92"/>
    </location>
</feature>
<proteinExistence type="predicted"/>
<feature type="transmembrane region" description="Helical" evidence="1">
    <location>
        <begin position="283"/>
        <end position="302"/>
    </location>
</feature>
<feature type="transmembrane region" description="Helical" evidence="1">
    <location>
        <begin position="46"/>
        <end position="67"/>
    </location>
</feature>
<dbReference type="Proteomes" id="UP000225889">
    <property type="component" value="Unassembled WGS sequence"/>
</dbReference>
<reference evidence="3 4" key="2">
    <citation type="submission" date="2017-10" db="EMBL/GenBank/DDBJ databases">
        <authorList>
            <person name="Banno H."/>
            <person name="Chua N.-H."/>
        </authorList>
    </citation>
    <scope>NUCLEOTIDE SEQUENCE [LARGE SCALE GENOMIC DNA]</scope>
    <source>
        <strain evidence="3 4">JK626</strain>
    </source>
</reference>
<feature type="transmembrane region" description="Helical" evidence="1">
    <location>
        <begin position="188"/>
        <end position="206"/>
    </location>
</feature>
<feature type="transmembrane region" description="Helical" evidence="1">
    <location>
        <begin position="158"/>
        <end position="176"/>
    </location>
</feature>
<evidence type="ECO:0000313" key="3">
    <source>
        <dbReference type="EMBL" id="PHU34540.1"/>
    </source>
</evidence>
<keyword evidence="1" id="KW-0472">Membrane</keyword>
<comment type="caution">
    <text evidence="3">The sequence shown here is derived from an EMBL/GenBank/DDBJ whole genome shotgun (WGS) entry which is preliminary data.</text>
</comment>
<protein>
    <recommendedName>
        <fullName evidence="2">Acyltransferase 3 domain-containing protein</fullName>
    </recommendedName>
</protein>
<gene>
    <name evidence="3" type="ORF">CSX01_09490</name>
</gene>
<feature type="transmembrane region" description="Helical" evidence="1">
    <location>
        <begin position="7"/>
        <end position="26"/>
    </location>
</feature>
<feature type="transmembrane region" description="Helical" evidence="1">
    <location>
        <begin position="128"/>
        <end position="146"/>
    </location>
</feature>
<dbReference type="EMBL" id="PDYF01000018">
    <property type="protein sequence ID" value="PHU34540.1"/>
    <property type="molecule type" value="Genomic_DNA"/>
</dbReference>
<dbReference type="RefSeq" id="WP_099392205.1">
    <property type="nucleotide sequence ID" value="NZ_PDYF01000018.1"/>
</dbReference>
<accession>A0A2G3DUH9</accession>
<name>A0A2G3DUH9_9FIRM</name>
<keyword evidence="1" id="KW-1133">Transmembrane helix</keyword>
<keyword evidence="1" id="KW-0812">Transmembrane</keyword>
<evidence type="ECO:0000256" key="1">
    <source>
        <dbReference type="SAM" id="Phobius"/>
    </source>
</evidence>
<feature type="transmembrane region" description="Helical" evidence="1">
    <location>
        <begin position="104"/>
        <end position="121"/>
    </location>
</feature>
<evidence type="ECO:0000259" key="2">
    <source>
        <dbReference type="Pfam" id="PF01757"/>
    </source>
</evidence>
<dbReference type="GO" id="GO:0016747">
    <property type="term" value="F:acyltransferase activity, transferring groups other than amino-acyl groups"/>
    <property type="evidence" value="ECO:0007669"/>
    <property type="project" value="InterPro"/>
</dbReference>
<dbReference type="InterPro" id="IPR002656">
    <property type="entry name" value="Acyl_transf_3_dom"/>
</dbReference>
<sequence>MKKKNNYIQIFKMIACILITNSHCIYPDTMFKIAGASSLFQVGGGWGNAMFLGISGYLVACTSQPFWKWMKKRYVRIIPISVVCSIILFSFVDANNIFIHIVKSYWFITAIVIYYPLVYIIDKSKNGWKIGLTLYLLIYIVLYIHADRRTFFVEGQGFSAFKVYSFFIVMCTGALLKRFECDMKKLNPWLYVAFVIASVSIWALEYGNMIFRNSGYEYQFFITISRMMIVIAMIGFMCSLDKKKELRLRENGIVNLIADSTLEIYLVQIIVKAMMQRQVLFESIILFWGLSIILGIIMNKMYTKLIYSFSK</sequence>